<dbReference type="SMART" id="SM00034">
    <property type="entry name" value="CLECT"/>
    <property type="match status" value="1"/>
</dbReference>
<dbReference type="HOGENOM" id="CLU_892223_0_0_1"/>
<organism evidence="4 5">
    <name type="scientific">Lottia gigantea</name>
    <name type="common">Giant owl limpet</name>
    <dbReference type="NCBI Taxonomy" id="225164"/>
    <lineage>
        <taxon>Eukaryota</taxon>
        <taxon>Metazoa</taxon>
        <taxon>Spiralia</taxon>
        <taxon>Lophotrochozoa</taxon>
        <taxon>Mollusca</taxon>
        <taxon>Gastropoda</taxon>
        <taxon>Patellogastropoda</taxon>
        <taxon>Lottioidea</taxon>
        <taxon>Lottiidae</taxon>
        <taxon>Lottia</taxon>
    </lineage>
</organism>
<dbReference type="InterPro" id="IPR016187">
    <property type="entry name" value="CTDL_fold"/>
</dbReference>
<feature type="chain" id="PRO_5004718213" description="C-type lectin domain-containing protein" evidence="2">
    <location>
        <begin position="23"/>
        <end position="312"/>
    </location>
</feature>
<dbReference type="InterPro" id="IPR001304">
    <property type="entry name" value="C-type_lectin-like"/>
</dbReference>
<dbReference type="GeneID" id="20242772"/>
<evidence type="ECO:0000259" key="3">
    <source>
        <dbReference type="PROSITE" id="PS50041"/>
    </source>
</evidence>
<feature type="domain" description="C-type lectin" evidence="3">
    <location>
        <begin position="23"/>
        <end position="143"/>
    </location>
</feature>
<feature type="signal peptide" evidence="2">
    <location>
        <begin position="1"/>
        <end position="22"/>
    </location>
</feature>
<dbReference type="OMA" id="IARRYIC"/>
<evidence type="ECO:0000313" key="5">
    <source>
        <dbReference type="Proteomes" id="UP000030746"/>
    </source>
</evidence>
<name>V4C6E7_LOTGI</name>
<keyword evidence="2" id="KW-0732">Signal</keyword>
<dbReference type="CDD" id="cd00037">
    <property type="entry name" value="CLECT"/>
    <property type="match status" value="1"/>
</dbReference>
<gene>
    <name evidence="4" type="ORF">LOTGIDRAFT_174518</name>
</gene>
<reference evidence="4 5" key="1">
    <citation type="journal article" date="2013" name="Nature">
        <title>Insights into bilaterian evolution from three spiralian genomes.</title>
        <authorList>
            <person name="Simakov O."/>
            <person name="Marletaz F."/>
            <person name="Cho S.J."/>
            <person name="Edsinger-Gonzales E."/>
            <person name="Havlak P."/>
            <person name="Hellsten U."/>
            <person name="Kuo D.H."/>
            <person name="Larsson T."/>
            <person name="Lv J."/>
            <person name="Arendt D."/>
            <person name="Savage R."/>
            <person name="Osoegawa K."/>
            <person name="de Jong P."/>
            <person name="Grimwood J."/>
            <person name="Chapman J.A."/>
            <person name="Shapiro H."/>
            <person name="Aerts A."/>
            <person name="Otillar R.P."/>
            <person name="Terry A.Y."/>
            <person name="Boore J.L."/>
            <person name="Grigoriev I.V."/>
            <person name="Lindberg D.R."/>
            <person name="Seaver E.C."/>
            <person name="Weisblat D.A."/>
            <person name="Putnam N.H."/>
            <person name="Rokhsar D.S."/>
        </authorList>
    </citation>
    <scope>NUCLEOTIDE SEQUENCE [LARGE SCALE GENOMIC DNA]</scope>
</reference>
<evidence type="ECO:0000256" key="2">
    <source>
        <dbReference type="SAM" id="SignalP"/>
    </source>
</evidence>
<feature type="compositionally biased region" description="Polar residues" evidence="1">
    <location>
        <begin position="253"/>
        <end position="263"/>
    </location>
</feature>
<protein>
    <recommendedName>
        <fullName evidence="3">C-type lectin domain-containing protein</fullName>
    </recommendedName>
</protein>
<dbReference type="CTD" id="20242772"/>
<dbReference type="PROSITE" id="PS50041">
    <property type="entry name" value="C_TYPE_LECTIN_2"/>
    <property type="match status" value="1"/>
</dbReference>
<feature type="compositionally biased region" description="Low complexity" evidence="1">
    <location>
        <begin position="231"/>
        <end position="248"/>
    </location>
</feature>
<dbReference type="Pfam" id="PF00059">
    <property type="entry name" value="Lectin_C"/>
    <property type="match status" value="1"/>
</dbReference>
<keyword evidence="5" id="KW-1185">Reference proteome</keyword>
<evidence type="ECO:0000256" key="1">
    <source>
        <dbReference type="SAM" id="MobiDB-lite"/>
    </source>
</evidence>
<proteinExistence type="predicted"/>
<dbReference type="AlphaFoldDB" id="V4C6E7"/>
<dbReference type="InterPro" id="IPR016186">
    <property type="entry name" value="C-type_lectin-like/link_sf"/>
</dbReference>
<dbReference type="EMBL" id="KB201306">
    <property type="protein sequence ID" value="ESO97234.1"/>
    <property type="molecule type" value="Genomic_DNA"/>
</dbReference>
<dbReference type="InterPro" id="IPR050801">
    <property type="entry name" value="Ca-Dep_Lectins_ImmuneDev"/>
</dbReference>
<sequence length="312" mass="35610">MRSTVTSCILLLMVWGINMASARNKSTITIFTTKTSWNDAYCTCKYNDMDLLMAKTQGTMAVTKIFLQRTLTNNDFWFGLHLDKRIANGYTYKWIDDSALGTWDNWYSTEPDRQSREKCVRIDGNHFSWKTMFCYKQYEFVCQKETGSCTMEVDHTIMSNEPYYNVTATKTECIRICKVQQDNCYGTIRTSNVPYTDSSDDPRRQCSLTQYPSSSTEPTSPYTARTTAPITSKQQSTSQEQPTPSSPSDLFVTDSTTSTTPEQSPLLIPATSNITSSTITKSTATTTKTKDMWMPLFKKSKENSRKRREGIR</sequence>
<dbReference type="SUPFAM" id="SSF56436">
    <property type="entry name" value="C-type lectin-like"/>
    <property type="match status" value="1"/>
</dbReference>
<evidence type="ECO:0000313" key="4">
    <source>
        <dbReference type="EMBL" id="ESO97234.1"/>
    </source>
</evidence>
<feature type="region of interest" description="Disordered" evidence="1">
    <location>
        <begin position="190"/>
        <end position="312"/>
    </location>
</feature>
<feature type="compositionally biased region" description="Low complexity" evidence="1">
    <location>
        <begin position="209"/>
        <end position="223"/>
    </location>
</feature>
<accession>V4C6E7</accession>
<dbReference type="Proteomes" id="UP000030746">
    <property type="component" value="Unassembled WGS sequence"/>
</dbReference>
<dbReference type="RefSeq" id="XP_009052098.1">
    <property type="nucleotide sequence ID" value="XM_009053850.1"/>
</dbReference>
<dbReference type="KEGG" id="lgi:LOTGIDRAFT_174518"/>
<dbReference type="PANTHER" id="PTHR22801:SF63">
    <property type="entry name" value="C-TYPE LECTIN DOMAIN-CONTAINING PROTEIN"/>
    <property type="match status" value="1"/>
</dbReference>
<feature type="compositionally biased region" description="Low complexity" evidence="1">
    <location>
        <begin position="270"/>
        <end position="287"/>
    </location>
</feature>
<dbReference type="PANTHER" id="PTHR22801">
    <property type="entry name" value="LITHOSTATHINE"/>
    <property type="match status" value="1"/>
</dbReference>
<dbReference type="Gene3D" id="3.10.100.10">
    <property type="entry name" value="Mannose-Binding Protein A, subunit A"/>
    <property type="match status" value="1"/>
</dbReference>